<dbReference type="InterPro" id="IPR015943">
    <property type="entry name" value="WD40/YVTN_repeat-like_dom_sf"/>
</dbReference>
<evidence type="ECO:0000313" key="3">
    <source>
        <dbReference type="EMBL" id="GAA4620414.1"/>
    </source>
</evidence>
<dbReference type="PANTHER" id="PTHR34512">
    <property type="entry name" value="CELL SURFACE PROTEIN"/>
    <property type="match status" value="1"/>
</dbReference>
<dbReference type="InterPro" id="IPR002372">
    <property type="entry name" value="PQQ_rpt_dom"/>
</dbReference>
<reference evidence="4" key="1">
    <citation type="journal article" date="2019" name="Int. J. Syst. Evol. Microbiol.">
        <title>The Global Catalogue of Microorganisms (GCM) 10K type strain sequencing project: providing services to taxonomists for standard genome sequencing and annotation.</title>
        <authorList>
            <consortium name="The Broad Institute Genomics Platform"/>
            <consortium name="The Broad Institute Genome Sequencing Center for Infectious Disease"/>
            <person name="Wu L."/>
            <person name="Ma J."/>
        </authorList>
    </citation>
    <scope>NUCLEOTIDE SEQUENCE [LARGE SCALE GENOMIC DNA]</scope>
    <source>
        <strain evidence="4">JCM 17939</strain>
    </source>
</reference>
<dbReference type="Proteomes" id="UP001501442">
    <property type="component" value="Unassembled WGS sequence"/>
</dbReference>
<feature type="transmembrane region" description="Helical" evidence="1">
    <location>
        <begin position="74"/>
        <end position="95"/>
    </location>
</feature>
<keyword evidence="4" id="KW-1185">Reference proteome</keyword>
<feature type="domain" description="Pyrrolo-quinoline quinone repeat" evidence="2">
    <location>
        <begin position="132"/>
        <end position="317"/>
    </location>
</feature>
<accession>A0ABP8TZN1</accession>
<keyword evidence="1" id="KW-0472">Membrane</keyword>
<organism evidence="3 4">
    <name type="scientific">Actinoallomurus vinaceus</name>
    <dbReference type="NCBI Taxonomy" id="1080074"/>
    <lineage>
        <taxon>Bacteria</taxon>
        <taxon>Bacillati</taxon>
        <taxon>Actinomycetota</taxon>
        <taxon>Actinomycetes</taxon>
        <taxon>Streptosporangiales</taxon>
        <taxon>Thermomonosporaceae</taxon>
        <taxon>Actinoallomurus</taxon>
    </lineage>
</organism>
<dbReference type="SUPFAM" id="SSF50998">
    <property type="entry name" value="Quinoprotein alcohol dehydrogenase-like"/>
    <property type="match status" value="1"/>
</dbReference>
<dbReference type="RefSeq" id="WP_345428756.1">
    <property type="nucleotide sequence ID" value="NZ_BAABHK010000001.1"/>
</dbReference>
<name>A0ABP8TZN1_9ACTN</name>
<protein>
    <recommendedName>
        <fullName evidence="2">Pyrrolo-quinoline quinone repeat domain-containing protein</fullName>
    </recommendedName>
</protein>
<gene>
    <name evidence="3" type="ORF">GCM10023196_004300</name>
</gene>
<keyword evidence="1" id="KW-0812">Transmembrane</keyword>
<evidence type="ECO:0000259" key="2">
    <source>
        <dbReference type="Pfam" id="PF13360"/>
    </source>
</evidence>
<dbReference type="PANTHER" id="PTHR34512:SF30">
    <property type="entry name" value="OUTER MEMBRANE PROTEIN ASSEMBLY FACTOR BAMB"/>
    <property type="match status" value="1"/>
</dbReference>
<dbReference type="Pfam" id="PF13360">
    <property type="entry name" value="PQQ_2"/>
    <property type="match status" value="1"/>
</dbReference>
<dbReference type="Gene3D" id="2.130.10.10">
    <property type="entry name" value="YVTN repeat-like/Quinoprotein amine dehydrogenase"/>
    <property type="match status" value="1"/>
</dbReference>
<dbReference type="EMBL" id="BAABHK010000001">
    <property type="protein sequence ID" value="GAA4620414.1"/>
    <property type="molecule type" value="Genomic_DNA"/>
</dbReference>
<dbReference type="InterPro" id="IPR011047">
    <property type="entry name" value="Quinoprotein_ADH-like_sf"/>
</dbReference>
<keyword evidence="1" id="KW-1133">Transmembrane helix</keyword>
<evidence type="ECO:0000256" key="1">
    <source>
        <dbReference type="SAM" id="Phobius"/>
    </source>
</evidence>
<proteinExistence type="predicted"/>
<sequence length="504" mass="53034">MSTDRKPQALPPESARRSARRIALIVAGVIGAILLGTALTVLVESFRALNVEAGGPCGMSRREWHGPCPRGTAWMRPVSAIAVFVSFVAVVFGVFRVGSLRLGCLGTVLLIPVGILPGLAVFHRSHGRTLTPLWHAPPDRPITAEGLGGWVSGTTVVRARFDRLVGYDVATGVHRWTYPVPGGDLLCAMSRAAAGDVGLIGHGAGAQPCSRVTAIDLDTGRALWERRVPADSSSSAINADVLAATDGTAAVRTSGLLLGLRLRDGALIWQDRAADSCRFATVAASGDQVLTTVSCPGALPEIRAVDAGTGRTRWHTEAPIQDVLADVRPLSADPAVVLIRNSGKWGFGFVASFDESGRPQATIPVEDGELLDVSDRAFRAAPARGLVVQDGLLVTAAYVPGGPYRLVAYGLADGRLRWSAKTGYVAAIQAEPGRVHILNNSFWAPGLWTVSLRDGRLTFVAALRTRRSFNGAALYSAGGRYIVVAERAVTPGSSPISAFRAPPG</sequence>
<feature type="transmembrane region" description="Helical" evidence="1">
    <location>
        <begin position="102"/>
        <end position="122"/>
    </location>
</feature>
<feature type="transmembrane region" description="Helical" evidence="1">
    <location>
        <begin position="21"/>
        <end position="43"/>
    </location>
</feature>
<evidence type="ECO:0000313" key="4">
    <source>
        <dbReference type="Proteomes" id="UP001501442"/>
    </source>
</evidence>
<comment type="caution">
    <text evidence="3">The sequence shown here is derived from an EMBL/GenBank/DDBJ whole genome shotgun (WGS) entry which is preliminary data.</text>
</comment>